<organism evidence="1 2">
    <name type="scientific">Clathrus columnatus</name>
    <dbReference type="NCBI Taxonomy" id="1419009"/>
    <lineage>
        <taxon>Eukaryota</taxon>
        <taxon>Fungi</taxon>
        <taxon>Dikarya</taxon>
        <taxon>Basidiomycota</taxon>
        <taxon>Agaricomycotina</taxon>
        <taxon>Agaricomycetes</taxon>
        <taxon>Phallomycetidae</taxon>
        <taxon>Phallales</taxon>
        <taxon>Clathraceae</taxon>
        <taxon>Clathrus</taxon>
    </lineage>
</organism>
<keyword evidence="2" id="KW-1185">Reference proteome</keyword>
<accession>A0AAV5ADV7</accession>
<name>A0AAV5ADV7_9AGAM</name>
<evidence type="ECO:0000313" key="2">
    <source>
        <dbReference type="Proteomes" id="UP001050691"/>
    </source>
</evidence>
<dbReference type="AlphaFoldDB" id="A0AAV5ADV7"/>
<gene>
    <name evidence="1" type="ORF">Clacol_007057</name>
</gene>
<proteinExistence type="predicted"/>
<sequence length="194" mass="21438">MPAWGEKTLLTSLQKKGHAIPALAYAIRLLQETTHLTITYPISGNLIKQIDDEISQYISDKDPVGKRLRIVPVGEIVEQALIFPTFIGGLFPFCTDIFKSTPYQQANGAVLSPIQKPDICLVDLAFWDFLCLIRNLSPKTPILTLSFANTTSTIYNMGPEELGGRGDVLTKAELLAKGTEKPIQDICIESLFED</sequence>
<dbReference type="EMBL" id="BPWL01000008">
    <property type="protein sequence ID" value="GJJ12812.1"/>
    <property type="molecule type" value="Genomic_DNA"/>
</dbReference>
<reference evidence="1" key="1">
    <citation type="submission" date="2021-10" db="EMBL/GenBank/DDBJ databases">
        <title>De novo Genome Assembly of Clathrus columnatus (Basidiomycota, Fungi) Using Illumina and Nanopore Sequence Data.</title>
        <authorList>
            <person name="Ogiso-Tanaka E."/>
            <person name="Itagaki H."/>
            <person name="Hosoya T."/>
            <person name="Hosaka K."/>
        </authorList>
    </citation>
    <scope>NUCLEOTIDE SEQUENCE</scope>
    <source>
        <strain evidence="1">MO-923</strain>
    </source>
</reference>
<comment type="caution">
    <text evidence="1">The sequence shown here is derived from an EMBL/GenBank/DDBJ whole genome shotgun (WGS) entry which is preliminary data.</text>
</comment>
<protein>
    <submittedName>
        <fullName evidence="1">Uncharacterized protein</fullName>
    </submittedName>
</protein>
<dbReference type="Proteomes" id="UP001050691">
    <property type="component" value="Unassembled WGS sequence"/>
</dbReference>
<evidence type="ECO:0000313" key="1">
    <source>
        <dbReference type="EMBL" id="GJJ12812.1"/>
    </source>
</evidence>